<evidence type="ECO:0000256" key="6">
    <source>
        <dbReference type="ARBA" id="ARBA00022989"/>
    </source>
</evidence>
<evidence type="ECO:0000313" key="10">
    <source>
        <dbReference type="EMBL" id="QUC07132.1"/>
    </source>
</evidence>
<evidence type="ECO:0000313" key="11">
    <source>
        <dbReference type="Proteomes" id="UP000678513"/>
    </source>
</evidence>
<dbReference type="PANTHER" id="PTHR30574:SF1">
    <property type="entry name" value="SULPHUR TRANSPORT DOMAIN-CONTAINING PROTEIN"/>
    <property type="match status" value="1"/>
</dbReference>
<evidence type="ECO:0000256" key="4">
    <source>
        <dbReference type="ARBA" id="ARBA00022519"/>
    </source>
</evidence>
<keyword evidence="2" id="KW-0813">Transport</keyword>
<evidence type="ECO:0000256" key="3">
    <source>
        <dbReference type="ARBA" id="ARBA00022475"/>
    </source>
</evidence>
<dbReference type="RefSeq" id="WP_212321360.1">
    <property type="nucleotide sequence ID" value="NZ_AP024463.1"/>
</dbReference>
<feature type="transmembrane region" description="Helical" evidence="9">
    <location>
        <begin position="74"/>
        <end position="102"/>
    </location>
</feature>
<comment type="similarity">
    <text evidence="8">Belongs to the TsuA/YedE (TC 9.B.102) family.</text>
</comment>
<keyword evidence="11" id="KW-1185">Reference proteome</keyword>
<feature type="transmembrane region" description="Helical" evidence="9">
    <location>
        <begin position="241"/>
        <end position="270"/>
    </location>
</feature>
<proteinExistence type="inferred from homology"/>
<feature type="transmembrane region" description="Helical" evidence="9">
    <location>
        <begin position="43"/>
        <end position="62"/>
    </location>
</feature>
<keyword evidence="5 9" id="KW-0812">Transmembrane</keyword>
<keyword evidence="3" id="KW-1003">Cell membrane</keyword>
<protein>
    <submittedName>
        <fullName evidence="10">YeeE/YedE family protein</fullName>
    </submittedName>
</protein>
<dbReference type="InterPro" id="IPR007272">
    <property type="entry name" value="Sulf_transp_TsuA/YedE"/>
</dbReference>
<reference evidence="10 11" key="1">
    <citation type="submission" date="2021-03" db="EMBL/GenBank/DDBJ databases">
        <title>Human Oral Microbial Genomes.</title>
        <authorList>
            <person name="Johnston C.D."/>
            <person name="Chen T."/>
            <person name="Dewhirst F.E."/>
        </authorList>
    </citation>
    <scope>NUCLEOTIDE SEQUENCE [LARGE SCALE GENOMIC DNA]</scope>
    <source>
        <strain evidence="10 11">DSMZ 100122</strain>
    </source>
</reference>
<dbReference type="Proteomes" id="UP000678513">
    <property type="component" value="Chromosome"/>
</dbReference>
<feature type="transmembrane region" description="Helical" evidence="9">
    <location>
        <begin position="202"/>
        <end position="221"/>
    </location>
</feature>
<evidence type="ECO:0000256" key="5">
    <source>
        <dbReference type="ARBA" id="ARBA00022692"/>
    </source>
</evidence>
<organism evidence="10 11">
    <name type="scientific">Arachnia rubra</name>
    <dbReference type="NCBI Taxonomy" id="1547448"/>
    <lineage>
        <taxon>Bacteria</taxon>
        <taxon>Bacillati</taxon>
        <taxon>Actinomycetota</taxon>
        <taxon>Actinomycetes</taxon>
        <taxon>Propionibacteriales</taxon>
        <taxon>Propionibacteriaceae</taxon>
        <taxon>Arachnia</taxon>
    </lineage>
</organism>
<evidence type="ECO:0000256" key="9">
    <source>
        <dbReference type="SAM" id="Phobius"/>
    </source>
</evidence>
<feature type="transmembrane region" description="Helical" evidence="9">
    <location>
        <begin position="291"/>
        <end position="313"/>
    </location>
</feature>
<dbReference type="EMBL" id="CP072384">
    <property type="protein sequence ID" value="QUC07132.1"/>
    <property type="molecule type" value="Genomic_DNA"/>
</dbReference>
<gene>
    <name evidence="10" type="ORF">J5A65_09215</name>
</gene>
<evidence type="ECO:0000256" key="7">
    <source>
        <dbReference type="ARBA" id="ARBA00023136"/>
    </source>
</evidence>
<keyword evidence="7 9" id="KW-0472">Membrane</keyword>
<dbReference type="Pfam" id="PF04143">
    <property type="entry name" value="Sulf_transp"/>
    <property type="match status" value="1"/>
</dbReference>
<sequence>MSVFFSHASGLLLGALLGFVLQRGRFCVTGALRDVWTSGRTRWLTAFLIAIAISSVGFFSLLELGLVNHSAEPLTPLATITGALIFGAGIVLAGGCATGTYYRAGEGLIGSWLALITYAGSAAAMKKGILKPLNEGVQDLNNTGLTTVYDTLGVSAWPLVVLMAAGIGWLAWRHLRAERGLKVATLPPARTGLAHLLFERPWHPFFTAVLVGLIAIAAYPLSYAAGRTSGLGITGPSSNLAYGIIAGDVTAITNWGSLMVVGIIIGSYIAAKASGEFRLRVPDAPTMVKSLIGGIAMGVGASLAGGCTIGNALVGSAELSLNGILAFAGFFLGVGAAAKIFLRPQSKKLTTTQTTITTAV</sequence>
<keyword evidence="4" id="KW-0997">Cell inner membrane</keyword>
<feature type="transmembrane region" description="Helical" evidence="9">
    <location>
        <begin position="154"/>
        <end position="172"/>
    </location>
</feature>
<dbReference type="PANTHER" id="PTHR30574">
    <property type="entry name" value="INNER MEMBRANE PROTEIN YEDE"/>
    <property type="match status" value="1"/>
</dbReference>
<comment type="subcellular location">
    <subcellularLocation>
        <location evidence="1">Cell inner membrane</location>
        <topology evidence="1">Multi-pass membrane protein</topology>
    </subcellularLocation>
</comment>
<accession>A0ABX7Y1T5</accession>
<feature type="transmembrane region" description="Helical" evidence="9">
    <location>
        <begin position="319"/>
        <end position="342"/>
    </location>
</feature>
<keyword evidence="6 9" id="KW-1133">Transmembrane helix</keyword>
<evidence type="ECO:0000256" key="2">
    <source>
        <dbReference type="ARBA" id="ARBA00022448"/>
    </source>
</evidence>
<evidence type="ECO:0000256" key="1">
    <source>
        <dbReference type="ARBA" id="ARBA00004429"/>
    </source>
</evidence>
<name>A0ABX7Y1T5_9ACTN</name>
<evidence type="ECO:0000256" key="8">
    <source>
        <dbReference type="ARBA" id="ARBA00035655"/>
    </source>
</evidence>